<gene>
    <name evidence="1" type="ORF">Ga0123462_1730</name>
</gene>
<organism evidence="1 2">
    <name type="scientific">Mariprofundus ferrinatatus</name>
    <dbReference type="NCBI Taxonomy" id="1921087"/>
    <lineage>
        <taxon>Bacteria</taxon>
        <taxon>Pseudomonadati</taxon>
        <taxon>Pseudomonadota</taxon>
        <taxon>Candidatius Mariprofundia</taxon>
        <taxon>Mariprofundales</taxon>
        <taxon>Mariprofundaceae</taxon>
        <taxon>Mariprofundus</taxon>
    </lineage>
</organism>
<sequence length="65" mass="7492">MKTIPKHYQIDIESITANHLEALCERYGLSDEQLISHALRLAEKDLVEFEARLAAAQMRYCDEAE</sequence>
<proteinExistence type="predicted"/>
<dbReference type="EMBL" id="CP018800">
    <property type="protein sequence ID" value="ATX82578.1"/>
    <property type="molecule type" value="Genomic_DNA"/>
</dbReference>
<protein>
    <submittedName>
        <fullName evidence="1">Uncharacterized protein</fullName>
    </submittedName>
</protein>
<dbReference type="KEGG" id="mfn:Ga0123462_1730"/>
<keyword evidence="2" id="KW-1185">Reference proteome</keyword>
<dbReference type="Proteomes" id="UP000231637">
    <property type="component" value="Chromosome"/>
</dbReference>
<dbReference type="RefSeq" id="WP_157821322.1">
    <property type="nucleotide sequence ID" value="NZ_CP018800.1"/>
</dbReference>
<accession>A0A2K8L5I5</accession>
<dbReference type="AlphaFoldDB" id="A0A2K8L5I5"/>
<evidence type="ECO:0000313" key="1">
    <source>
        <dbReference type="EMBL" id="ATX82578.1"/>
    </source>
</evidence>
<evidence type="ECO:0000313" key="2">
    <source>
        <dbReference type="Proteomes" id="UP000231637"/>
    </source>
</evidence>
<name>A0A2K8L5I5_9PROT</name>
<reference evidence="1 2" key="1">
    <citation type="submission" date="2016-12" db="EMBL/GenBank/DDBJ databases">
        <title>Isolation and genomic insights into novel planktonic Zetaproteobacteria from stratified waters of the Chesapeake Bay.</title>
        <authorList>
            <person name="McAllister S.M."/>
            <person name="Kato S."/>
            <person name="Chan C.S."/>
            <person name="Chiu B.K."/>
            <person name="Field E.K."/>
        </authorList>
    </citation>
    <scope>NUCLEOTIDE SEQUENCE [LARGE SCALE GENOMIC DNA]</scope>
    <source>
        <strain evidence="1 2">CP-8</strain>
    </source>
</reference>